<proteinExistence type="predicted"/>
<keyword evidence="2" id="KW-1185">Reference proteome</keyword>
<reference evidence="1 2" key="1">
    <citation type="journal article" date="2012" name="BMC Genomics">
        <title>Complete genome sequence of Saccharothrix espanaensis DSM 44229T and comparison to the other completely sequenced Pseudonocardiaceae.</title>
        <authorList>
            <person name="Strobel T."/>
            <person name="Al-Dilaimi A."/>
            <person name="Blom J."/>
            <person name="Gessner A."/>
            <person name="Kalinowski J."/>
            <person name="Luzhetska M."/>
            <person name="Puhler A."/>
            <person name="Szczepanowski R."/>
            <person name="Bechthold A."/>
            <person name="Ruckert C."/>
        </authorList>
    </citation>
    <scope>NUCLEOTIDE SEQUENCE [LARGE SCALE GENOMIC DNA]</scope>
    <source>
        <strain evidence="2">ATCC 51144 / DSM 44229 / JCM 9112 / NBRC 15066 / NRRL 15764</strain>
    </source>
</reference>
<dbReference type="KEGG" id="sesp:BN6_25990"/>
<accession>K0JWW8</accession>
<dbReference type="RefSeq" id="WP_015100024.1">
    <property type="nucleotide sequence ID" value="NC_019673.1"/>
</dbReference>
<dbReference type="EMBL" id="HE804045">
    <property type="protein sequence ID" value="CCH29912.1"/>
    <property type="molecule type" value="Genomic_DNA"/>
</dbReference>
<dbReference type="Proteomes" id="UP000006281">
    <property type="component" value="Chromosome"/>
</dbReference>
<dbReference type="AlphaFoldDB" id="K0JWW8"/>
<dbReference type="InterPro" id="IPR025680">
    <property type="entry name" value="DddI"/>
</dbReference>
<name>K0JWW8_SACES</name>
<gene>
    <name evidence="1" type="ordered locus">BN6_25990</name>
</gene>
<protein>
    <submittedName>
        <fullName evidence="1">Uncharacterized protein</fullName>
    </submittedName>
</protein>
<dbReference type="Pfam" id="PF14430">
    <property type="entry name" value="Imm1"/>
    <property type="match status" value="1"/>
</dbReference>
<dbReference type="HOGENOM" id="CLU_129334_0_0_11"/>
<dbReference type="BioCyc" id="SESP1179773:BN6_RS41835-MONOMER"/>
<evidence type="ECO:0000313" key="1">
    <source>
        <dbReference type="EMBL" id="CCH29912.1"/>
    </source>
</evidence>
<sequence length="152" mass="16285">MAIQFIYNERSATTTESAEHPRAVQNVGELSEFIGSVIIDATRAGENIMMEVVTSESAYDHQILEVGISSDGKRGFVHVASDDGPARLTRGDASSDSTLAIYRFEGRAREVPASHEVPLTIVAEVLEIYLTTDGNIPADCPHLHSAPCADAG</sequence>
<evidence type="ECO:0000313" key="2">
    <source>
        <dbReference type="Proteomes" id="UP000006281"/>
    </source>
</evidence>
<dbReference type="OrthoDB" id="3688505at2"/>
<organism evidence="1 2">
    <name type="scientific">Saccharothrix espanaensis (strain ATCC 51144 / DSM 44229 / JCM 9112 / NBRC 15066 / NRRL 15764)</name>
    <dbReference type="NCBI Taxonomy" id="1179773"/>
    <lineage>
        <taxon>Bacteria</taxon>
        <taxon>Bacillati</taxon>
        <taxon>Actinomycetota</taxon>
        <taxon>Actinomycetes</taxon>
        <taxon>Pseudonocardiales</taxon>
        <taxon>Pseudonocardiaceae</taxon>
        <taxon>Saccharothrix</taxon>
    </lineage>
</organism>